<dbReference type="InterPro" id="IPR038765">
    <property type="entry name" value="Papain-like_cys_pep_sf"/>
</dbReference>
<evidence type="ECO:0000259" key="7">
    <source>
        <dbReference type="PROSITE" id="PS51935"/>
    </source>
</evidence>
<feature type="domain" description="NlpC/P60" evidence="7">
    <location>
        <begin position="296"/>
        <end position="411"/>
    </location>
</feature>
<evidence type="ECO:0000256" key="1">
    <source>
        <dbReference type="ARBA" id="ARBA00007074"/>
    </source>
</evidence>
<feature type="compositionally biased region" description="Polar residues" evidence="5">
    <location>
        <begin position="199"/>
        <end position="209"/>
    </location>
</feature>
<gene>
    <name evidence="8" type="ORF">GCM10010393_55520</name>
</gene>
<evidence type="ECO:0000256" key="5">
    <source>
        <dbReference type="SAM" id="MobiDB-lite"/>
    </source>
</evidence>
<keyword evidence="3" id="KW-0378">Hydrolase</keyword>
<evidence type="ECO:0000313" key="8">
    <source>
        <dbReference type="EMBL" id="GAA2515235.1"/>
    </source>
</evidence>
<feature type="compositionally biased region" description="Low complexity" evidence="5">
    <location>
        <begin position="108"/>
        <end position="124"/>
    </location>
</feature>
<accession>A0ABN3N694</accession>
<feature type="compositionally biased region" description="Basic and acidic residues" evidence="5">
    <location>
        <begin position="51"/>
        <end position="69"/>
    </location>
</feature>
<evidence type="ECO:0000313" key="9">
    <source>
        <dbReference type="Proteomes" id="UP001499942"/>
    </source>
</evidence>
<reference evidence="8 9" key="1">
    <citation type="journal article" date="2019" name="Int. J. Syst. Evol. Microbiol.">
        <title>The Global Catalogue of Microorganisms (GCM) 10K type strain sequencing project: providing services to taxonomists for standard genome sequencing and annotation.</title>
        <authorList>
            <consortium name="The Broad Institute Genomics Platform"/>
            <consortium name="The Broad Institute Genome Sequencing Center for Infectious Disease"/>
            <person name="Wu L."/>
            <person name="Ma J."/>
        </authorList>
    </citation>
    <scope>NUCLEOTIDE SEQUENCE [LARGE SCALE GENOMIC DNA]</scope>
    <source>
        <strain evidence="8 9">JCM 5062</strain>
    </source>
</reference>
<feature type="signal peptide" evidence="6">
    <location>
        <begin position="1"/>
        <end position="44"/>
    </location>
</feature>
<protein>
    <submittedName>
        <fullName evidence="8">C40 family peptidase</fullName>
    </submittedName>
</protein>
<feature type="compositionally biased region" description="Low complexity" evidence="5">
    <location>
        <begin position="277"/>
        <end position="288"/>
    </location>
</feature>
<evidence type="ECO:0000256" key="4">
    <source>
        <dbReference type="ARBA" id="ARBA00022807"/>
    </source>
</evidence>
<dbReference type="EMBL" id="BAAASR010000040">
    <property type="protein sequence ID" value="GAA2515235.1"/>
    <property type="molecule type" value="Genomic_DNA"/>
</dbReference>
<feature type="region of interest" description="Disordered" evidence="5">
    <location>
        <begin position="260"/>
        <end position="295"/>
    </location>
</feature>
<comment type="similarity">
    <text evidence="1">Belongs to the peptidase C40 family.</text>
</comment>
<evidence type="ECO:0000256" key="6">
    <source>
        <dbReference type="SAM" id="SignalP"/>
    </source>
</evidence>
<keyword evidence="2" id="KW-0645">Protease</keyword>
<dbReference type="SUPFAM" id="SSF54001">
    <property type="entry name" value="Cysteine proteinases"/>
    <property type="match status" value="1"/>
</dbReference>
<feature type="compositionally biased region" description="Polar residues" evidence="5">
    <location>
        <begin position="73"/>
        <end position="85"/>
    </location>
</feature>
<dbReference type="Gene3D" id="3.90.1720.10">
    <property type="entry name" value="endopeptidase domain like (from Nostoc punctiforme)"/>
    <property type="match status" value="1"/>
</dbReference>
<dbReference type="Pfam" id="PF00877">
    <property type="entry name" value="NLPC_P60"/>
    <property type="match status" value="1"/>
</dbReference>
<dbReference type="PROSITE" id="PS51935">
    <property type="entry name" value="NLPC_P60"/>
    <property type="match status" value="1"/>
</dbReference>
<organism evidence="8 9">
    <name type="scientific">Streptomyces gobitricini</name>
    <dbReference type="NCBI Taxonomy" id="68211"/>
    <lineage>
        <taxon>Bacteria</taxon>
        <taxon>Bacillati</taxon>
        <taxon>Actinomycetota</taxon>
        <taxon>Actinomycetes</taxon>
        <taxon>Kitasatosporales</taxon>
        <taxon>Streptomycetaceae</taxon>
        <taxon>Streptomyces</taxon>
    </lineage>
</organism>
<name>A0ABN3N694_9ACTN</name>
<feature type="region of interest" description="Disordered" evidence="5">
    <location>
        <begin position="39"/>
        <end position="237"/>
    </location>
</feature>
<feature type="compositionally biased region" description="Basic and acidic residues" evidence="5">
    <location>
        <begin position="86"/>
        <end position="107"/>
    </location>
</feature>
<keyword evidence="9" id="KW-1185">Reference proteome</keyword>
<keyword evidence="4" id="KW-0788">Thiol protease</keyword>
<feature type="compositionally biased region" description="Basic and acidic residues" evidence="5">
    <location>
        <begin position="125"/>
        <end position="151"/>
    </location>
</feature>
<dbReference type="PANTHER" id="PTHR47359:SF3">
    <property type="entry name" value="NLP_P60 DOMAIN-CONTAINING PROTEIN-RELATED"/>
    <property type="match status" value="1"/>
</dbReference>
<evidence type="ECO:0000256" key="2">
    <source>
        <dbReference type="ARBA" id="ARBA00022670"/>
    </source>
</evidence>
<sequence length="411" mass="44250">MASHRKPRASRTLQTLHAHSPAVGVTTAAALASVTLLSSQSATAAPGAAGDPERKPTVEEVQRKVDDLYRQAGTATRQYGSTKQTKQTERAERAERAGRAERAERAGRAGWAGRAAQAGQTAQAGEERWREAGGTRDDATRRTEAPHDSRHTPGPHAAPQHRSGGRAPATSPAFPDMPRAFVEQAQPVDRLTDRRHESLTGSPAQQPHTAHQRAEATRQPPESLSASQASLRATKQAVQRKLGDARALLALLTAGERARAEAGAAEVPERHEQWREQPQQPHTQMQAQADDESGHTAKAREVVAFAEAQTGKPYVWGATGPSSYDCSGLTQAAWRAAGVDLPRTTWEQARAGTRVRTEDLRPGDLVFFHDDISHVGICKGGGKMIHAPGPGEDVREESIHHMPIHSSVRPA</sequence>
<dbReference type="PANTHER" id="PTHR47359">
    <property type="entry name" value="PEPTIDOGLYCAN DL-ENDOPEPTIDASE CWLO"/>
    <property type="match status" value="1"/>
</dbReference>
<dbReference type="InterPro" id="IPR051794">
    <property type="entry name" value="PG_Endopeptidase_C40"/>
</dbReference>
<comment type="caution">
    <text evidence="8">The sequence shown here is derived from an EMBL/GenBank/DDBJ whole genome shotgun (WGS) entry which is preliminary data.</text>
</comment>
<dbReference type="Proteomes" id="UP001499942">
    <property type="component" value="Unassembled WGS sequence"/>
</dbReference>
<feature type="chain" id="PRO_5045194622" evidence="6">
    <location>
        <begin position="45"/>
        <end position="411"/>
    </location>
</feature>
<keyword evidence="6" id="KW-0732">Signal</keyword>
<proteinExistence type="inferred from homology"/>
<feature type="compositionally biased region" description="Polar residues" evidence="5">
    <location>
        <begin position="220"/>
        <end position="237"/>
    </location>
</feature>
<dbReference type="InterPro" id="IPR000064">
    <property type="entry name" value="NLP_P60_dom"/>
</dbReference>
<evidence type="ECO:0000256" key="3">
    <source>
        <dbReference type="ARBA" id="ARBA00022801"/>
    </source>
</evidence>